<evidence type="ECO:0000256" key="1">
    <source>
        <dbReference type="SAM" id="MobiDB-lite"/>
    </source>
</evidence>
<evidence type="ECO:0000313" key="2">
    <source>
        <dbReference type="EMBL" id="GGT64174.1"/>
    </source>
</evidence>
<dbReference type="EMBL" id="BMSA01000014">
    <property type="protein sequence ID" value="GGT64174.1"/>
    <property type="molecule type" value="Genomic_DNA"/>
</dbReference>
<organism evidence="2 3">
    <name type="scientific">Streptomyces phaeofaciens</name>
    <dbReference type="NCBI Taxonomy" id="68254"/>
    <lineage>
        <taxon>Bacteria</taxon>
        <taxon>Bacillati</taxon>
        <taxon>Actinomycetota</taxon>
        <taxon>Actinomycetes</taxon>
        <taxon>Kitasatosporales</taxon>
        <taxon>Streptomycetaceae</taxon>
        <taxon>Streptomyces</taxon>
    </lineage>
</organism>
<proteinExistence type="predicted"/>
<accession>A0A918HJR9</accession>
<keyword evidence="3" id="KW-1185">Reference proteome</keyword>
<reference evidence="2" key="2">
    <citation type="submission" date="2020-09" db="EMBL/GenBank/DDBJ databases">
        <authorList>
            <person name="Sun Q."/>
            <person name="Ohkuma M."/>
        </authorList>
    </citation>
    <scope>NUCLEOTIDE SEQUENCE</scope>
    <source>
        <strain evidence="2">JCM 4125</strain>
    </source>
</reference>
<gene>
    <name evidence="2" type="ORF">GCM10010226_47380</name>
</gene>
<dbReference type="Proteomes" id="UP000646776">
    <property type="component" value="Unassembled WGS sequence"/>
</dbReference>
<evidence type="ECO:0000313" key="3">
    <source>
        <dbReference type="Proteomes" id="UP000646776"/>
    </source>
</evidence>
<dbReference type="AlphaFoldDB" id="A0A918HJR9"/>
<protein>
    <recommendedName>
        <fullName evidence="4">HNH endonuclease</fullName>
    </recommendedName>
</protein>
<evidence type="ECO:0008006" key="4">
    <source>
        <dbReference type="Google" id="ProtNLM"/>
    </source>
</evidence>
<comment type="caution">
    <text evidence="2">The sequence shown here is derived from an EMBL/GenBank/DDBJ whole genome shotgun (WGS) entry which is preliminary data.</text>
</comment>
<name>A0A918HJR9_9ACTN</name>
<feature type="region of interest" description="Disordered" evidence="1">
    <location>
        <begin position="147"/>
        <end position="167"/>
    </location>
</feature>
<reference evidence="2" key="1">
    <citation type="journal article" date="2014" name="Int. J. Syst. Evol. Microbiol.">
        <title>Complete genome sequence of Corynebacterium casei LMG S-19264T (=DSM 44701T), isolated from a smear-ripened cheese.</title>
        <authorList>
            <consortium name="US DOE Joint Genome Institute (JGI-PGF)"/>
            <person name="Walter F."/>
            <person name="Albersmeier A."/>
            <person name="Kalinowski J."/>
            <person name="Ruckert C."/>
        </authorList>
    </citation>
    <scope>NUCLEOTIDE SEQUENCE</scope>
    <source>
        <strain evidence="2">JCM 4125</strain>
    </source>
</reference>
<sequence length="167" mass="18240">MSAEEPASTKIGLPFENRDAMRLSKTHTLDALSVGPLDHAGGDKIVRFPGHVLVVKATGRGSYARTTPDRYGFPRLLRPRGKQHFGYSTGDLVRAVMPSGKWAGTWTGRISVRARGQHSLTAPMGRLNVSHRNLTLLQRSDGYGYSVRPEASPSSLGKTVDWRQNGS</sequence>
<feature type="compositionally biased region" description="Polar residues" evidence="1">
    <location>
        <begin position="152"/>
        <end position="167"/>
    </location>
</feature>